<reference evidence="1 2" key="1">
    <citation type="submission" date="2018-08" db="EMBL/GenBank/DDBJ databases">
        <title>Genomic investigation of the strawberry pathogen Phytophthora fragariae indicates pathogenicity is determined by transcriptional variation in three key races.</title>
        <authorList>
            <person name="Adams T.M."/>
            <person name="Armitage A.D."/>
            <person name="Sobczyk M.K."/>
            <person name="Bates H.J."/>
            <person name="Dunwell J.M."/>
            <person name="Nellist C.F."/>
            <person name="Harrison R.J."/>
        </authorList>
    </citation>
    <scope>NUCLEOTIDE SEQUENCE [LARGE SCALE GENOMIC DNA]</scope>
    <source>
        <strain evidence="1 2">SCRP333</strain>
    </source>
</reference>
<dbReference type="EMBL" id="QXFT01001714">
    <property type="protein sequence ID" value="KAE9312003.1"/>
    <property type="molecule type" value="Genomic_DNA"/>
</dbReference>
<keyword evidence="2" id="KW-1185">Reference proteome</keyword>
<dbReference type="AlphaFoldDB" id="A0A6A4DP79"/>
<accession>A0A6A4DP79</accession>
<gene>
    <name evidence="1" type="ORF">PR003_g19869</name>
</gene>
<name>A0A6A4DP79_9STRA</name>
<dbReference type="Proteomes" id="UP000434957">
    <property type="component" value="Unassembled WGS sequence"/>
</dbReference>
<sequence>MSADLLPILPTEEEANVNFFLHEDEDNQVILPSEEEANINLFPHEEANFVSPEPGFFMDVDNFFMEGVEEEDNHVILPTEEDANVNLFLDEDEDNSLDFISRVHPRKRMGC</sequence>
<organism evidence="1 2">
    <name type="scientific">Phytophthora rubi</name>
    <dbReference type="NCBI Taxonomy" id="129364"/>
    <lineage>
        <taxon>Eukaryota</taxon>
        <taxon>Sar</taxon>
        <taxon>Stramenopiles</taxon>
        <taxon>Oomycota</taxon>
        <taxon>Peronosporomycetes</taxon>
        <taxon>Peronosporales</taxon>
        <taxon>Peronosporaceae</taxon>
        <taxon>Phytophthora</taxon>
    </lineage>
</organism>
<protein>
    <submittedName>
        <fullName evidence="1">Uncharacterized protein</fullName>
    </submittedName>
</protein>
<evidence type="ECO:0000313" key="2">
    <source>
        <dbReference type="Proteomes" id="UP000434957"/>
    </source>
</evidence>
<evidence type="ECO:0000313" key="1">
    <source>
        <dbReference type="EMBL" id="KAE9312003.1"/>
    </source>
</evidence>
<proteinExistence type="predicted"/>
<comment type="caution">
    <text evidence="1">The sequence shown here is derived from an EMBL/GenBank/DDBJ whole genome shotgun (WGS) entry which is preliminary data.</text>
</comment>